<reference evidence="8" key="1">
    <citation type="journal article" date="2014" name="Proc. Natl. Acad. Sci. U.S.A.">
        <title>Extensive sampling of basidiomycete genomes demonstrates inadequacy of the white-rot/brown-rot paradigm for wood decay fungi.</title>
        <authorList>
            <person name="Riley R."/>
            <person name="Salamov A.A."/>
            <person name="Brown D.W."/>
            <person name="Nagy L.G."/>
            <person name="Floudas D."/>
            <person name="Held B.W."/>
            <person name="Levasseur A."/>
            <person name="Lombard V."/>
            <person name="Morin E."/>
            <person name="Otillar R."/>
            <person name="Lindquist E.A."/>
            <person name="Sun H."/>
            <person name="LaButti K.M."/>
            <person name="Schmutz J."/>
            <person name="Jabbour D."/>
            <person name="Luo H."/>
            <person name="Baker S.E."/>
            <person name="Pisabarro A.G."/>
            <person name="Walton J.D."/>
            <person name="Blanchette R.A."/>
            <person name="Henrissat B."/>
            <person name="Martin F."/>
            <person name="Cullen D."/>
            <person name="Hibbett D.S."/>
            <person name="Grigoriev I.V."/>
        </authorList>
    </citation>
    <scope>NUCLEOTIDE SEQUENCE [LARGE SCALE GENOMIC DNA]</scope>
    <source>
        <strain evidence="8">FD-172 SS1</strain>
    </source>
</reference>
<keyword evidence="8" id="KW-1185">Reference proteome</keyword>
<evidence type="ECO:0000313" key="8">
    <source>
        <dbReference type="Proteomes" id="UP000027195"/>
    </source>
</evidence>
<evidence type="ECO:0000256" key="6">
    <source>
        <dbReference type="RuleBase" id="RU363053"/>
    </source>
</evidence>
<gene>
    <name evidence="7" type="ORF">BOTBODRAFT_38731</name>
</gene>
<dbReference type="InterPro" id="IPR007248">
    <property type="entry name" value="Mpv17_PMP22"/>
</dbReference>
<dbReference type="Pfam" id="PF04117">
    <property type="entry name" value="Mpv17_PMP22"/>
    <property type="match status" value="1"/>
</dbReference>
<comment type="subcellular location">
    <subcellularLocation>
        <location evidence="1">Membrane</location>
        <topology evidence="1">Multi-pass membrane protein</topology>
    </subcellularLocation>
</comment>
<comment type="similarity">
    <text evidence="2 6">Belongs to the peroxisomal membrane protein PXMP2/4 family.</text>
</comment>
<feature type="transmembrane region" description="Helical" evidence="6">
    <location>
        <begin position="130"/>
        <end position="147"/>
    </location>
</feature>
<dbReference type="STRING" id="930990.A0A067LYS9"/>
<dbReference type="PANTHER" id="PTHR11266">
    <property type="entry name" value="PEROXISOMAL MEMBRANE PROTEIN 2, PXMP2 MPV17"/>
    <property type="match status" value="1"/>
</dbReference>
<organism evidence="7 8">
    <name type="scientific">Botryobasidium botryosum (strain FD-172 SS1)</name>
    <dbReference type="NCBI Taxonomy" id="930990"/>
    <lineage>
        <taxon>Eukaryota</taxon>
        <taxon>Fungi</taxon>
        <taxon>Dikarya</taxon>
        <taxon>Basidiomycota</taxon>
        <taxon>Agaricomycotina</taxon>
        <taxon>Agaricomycetes</taxon>
        <taxon>Cantharellales</taxon>
        <taxon>Botryobasidiaceae</taxon>
        <taxon>Botryobasidium</taxon>
    </lineage>
</organism>
<protein>
    <submittedName>
        <fullName evidence="7">Uncharacterized protein</fullName>
    </submittedName>
</protein>
<evidence type="ECO:0000256" key="2">
    <source>
        <dbReference type="ARBA" id="ARBA00006824"/>
    </source>
</evidence>
<evidence type="ECO:0000256" key="5">
    <source>
        <dbReference type="ARBA" id="ARBA00023136"/>
    </source>
</evidence>
<feature type="transmembrane region" description="Helical" evidence="6">
    <location>
        <begin position="93"/>
        <end position="110"/>
    </location>
</feature>
<feature type="transmembrane region" description="Helical" evidence="6">
    <location>
        <begin position="56"/>
        <end position="72"/>
    </location>
</feature>
<dbReference type="Proteomes" id="UP000027195">
    <property type="component" value="Unassembled WGS sequence"/>
</dbReference>
<dbReference type="HOGENOM" id="CLU_049109_8_1_1"/>
<sequence length="193" mass="21171">MSAVFVAYNRLLQRRPLLAQCVVTSGLFGVGDVLAQFAQAAVENKKPFKYDPIRTGRMAVYGGLIFAPIAVLDRIPIKSRPALIATRVGLDQFAFAPVMLSVFFTAQALMDGKSITDSNAKLKTTLPTTLMANWTLFIPFQALNFSVVPLQHRLLTVNVVSLFWNTYLSLAANRDTPLLLSNAAIEVADEKLP</sequence>
<evidence type="ECO:0000256" key="3">
    <source>
        <dbReference type="ARBA" id="ARBA00022692"/>
    </source>
</evidence>
<feature type="transmembrane region" description="Helical" evidence="6">
    <location>
        <begin position="154"/>
        <end position="172"/>
    </location>
</feature>
<dbReference type="InParanoid" id="A0A067LYS9"/>
<dbReference type="PANTHER" id="PTHR11266:SF17">
    <property type="entry name" value="PROTEIN MPV17"/>
    <property type="match status" value="1"/>
</dbReference>
<dbReference type="GO" id="GO:0005739">
    <property type="term" value="C:mitochondrion"/>
    <property type="evidence" value="ECO:0007669"/>
    <property type="project" value="TreeGrafter"/>
</dbReference>
<keyword evidence="5 6" id="KW-0472">Membrane</keyword>
<accession>A0A067LYS9</accession>
<dbReference type="OrthoDB" id="430207at2759"/>
<dbReference type="AlphaFoldDB" id="A0A067LYS9"/>
<evidence type="ECO:0000313" key="7">
    <source>
        <dbReference type="EMBL" id="KDQ07535.1"/>
    </source>
</evidence>
<name>A0A067LYS9_BOTB1</name>
<keyword evidence="3 6" id="KW-0812">Transmembrane</keyword>
<dbReference type="EMBL" id="KL198105">
    <property type="protein sequence ID" value="KDQ07535.1"/>
    <property type="molecule type" value="Genomic_DNA"/>
</dbReference>
<proteinExistence type="inferred from homology"/>
<keyword evidence="4 6" id="KW-1133">Transmembrane helix</keyword>
<evidence type="ECO:0000256" key="1">
    <source>
        <dbReference type="ARBA" id="ARBA00004141"/>
    </source>
</evidence>
<dbReference type="GO" id="GO:0016020">
    <property type="term" value="C:membrane"/>
    <property type="evidence" value="ECO:0007669"/>
    <property type="project" value="UniProtKB-SubCell"/>
</dbReference>
<evidence type="ECO:0000256" key="4">
    <source>
        <dbReference type="ARBA" id="ARBA00022989"/>
    </source>
</evidence>